<reference evidence="1 2" key="1">
    <citation type="submission" date="2011-03" db="EMBL/GenBank/DDBJ databases">
        <authorList>
            <person name="Weinstock G."/>
            <person name="Sodergren E."/>
            <person name="Clifton S."/>
            <person name="Fulton L."/>
            <person name="Fulton B."/>
            <person name="Courtney L."/>
            <person name="Fronick C."/>
            <person name="Harrison M."/>
            <person name="Strong C."/>
            <person name="Farmer C."/>
            <person name="Delahaunty K."/>
            <person name="Markovic C."/>
            <person name="Hall O."/>
            <person name="Minx P."/>
            <person name="Tomlinson C."/>
            <person name="Mitreva M."/>
            <person name="Hou S."/>
            <person name="Chen J."/>
            <person name="Wollam A."/>
            <person name="Pepin K.H."/>
            <person name="Johnson M."/>
            <person name="Bhonagiri V."/>
            <person name="Zhang X."/>
            <person name="Suruliraj S."/>
            <person name="Warren W."/>
            <person name="Chinwalla A."/>
            <person name="Mardis E.R."/>
            <person name="Wilson R.K."/>
        </authorList>
    </citation>
    <scope>NUCLEOTIDE SEQUENCE [LARGE SCALE GENOMIC DNA]</scope>
    <source>
        <strain evidence="1 2">YIT 11840</strain>
    </source>
</reference>
<gene>
    <name evidence="1" type="ORF">HMPREF9441_00963</name>
</gene>
<proteinExistence type="predicted"/>
<protein>
    <submittedName>
        <fullName evidence="1">Uncharacterized protein</fullName>
    </submittedName>
</protein>
<comment type="caution">
    <text evidence="1">The sequence shown here is derived from an EMBL/GenBank/DDBJ whole genome shotgun (WGS) entry which is preliminary data.</text>
</comment>
<accession>G5SNN2</accession>
<dbReference type="HOGENOM" id="CLU_2827220_0_0_10"/>
<keyword evidence="2" id="KW-1185">Reference proteome</keyword>
<evidence type="ECO:0000313" key="2">
    <source>
        <dbReference type="Proteomes" id="UP000003598"/>
    </source>
</evidence>
<organism evidence="1 2">
    <name type="scientific">Paraprevotella clara YIT 11840</name>
    <dbReference type="NCBI Taxonomy" id="762968"/>
    <lineage>
        <taxon>Bacteria</taxon>
        <taxon>Pseudomonadati</taxon>
        <taxon>Bacteroidota</taxon>
        <taxon>Bacteroidia</taxon>
        <taxon>Bacteroidales</taxon>
        <taxon>Prevotellaceae</taxon>
        <taxon>Paraprevotella</taxon>
    </lineage>
</organism>
<name>G5SNN2_9BACT</name>
<evidence type="ECO:0000313" key="1">
    <source>
        <dbReference type="EMBL" id="EHH01298.1"/>
    </source>
</evidence>
<dbReference type="Proteomes" id="UP000003598">
    <property type="component" value="Unassembled WGS sequence"/>
</dbReference>
<dbReference type="STRING" id="762968.HMPREF9441_00963"/>
<dbReference type="EMBL" id="AFFY01000015">
    <property type="protein sequence ID" value="EHH01298.1"/>
    <property type="molecule type" value="Genomic_DNA"/>
</dbReference>
<sequence>MPISSRTSNAEAHAEYVYNPSLCIRAYERIQRGLYEYISQWASIVALSFDEIPSLRDFEESKEQSV</sequence>
<dbReference type="AlphaFoldDB" id="G5SNN2"/>